<organism evidence="2">
    <name type="scientific">Ananas comosus var. bracteatus</name>
    <name type="common">red pineapple</name>
    <dbReference type="NCBI Taxonomy" id="296719"/>
    <lineage>
        <taxon>Eukaryota</taxon>
        <taxon>Viridiplantae</taxon>
        <taxon>Streptophyta</taxon>
        <taxon>Embryophyta</taxon>
        <taxon>Tracheophyta</taxon>
        <taxon>Spermatophyta</taxon>
        <taxon>Magnoliopsida</taxon>
        <taxon>Liliopsida</taxon>
        <taxon>Poales</taxon>
        <taxon>Bromeliaceae</taxon>
        <taxon>Bromelioideae</taxon>
        <taxon>Ananas</taxon>
    </lineage>
</organism>
<reference evidence="2" key="1">
    <citation type="submission" date="2020-07" db="EMBL/GenBank/DDBJ databases">
        <authorList>
            <person name="Lin J."/>
        </authorList>
    </citation>
    <scope>NUCLEOTIDE SEQUENCE</scope>
</reference>
<evidence type="ECO:0000313" key="2">
    <source>
        <dbReference type="EMBL" id="CAD1838596.1"/>
    </source>
</evidence>
<sequence length="178" mass="20074">MRKLGCSRVCPSRAEYRYSIGLVPVPVHFPARLRLGLAVWLTWSAARRFVLQGSFGTDLGTRGKTTTKLNNSVCEVLWTNYEKREATWELESVMRKRCPKLFAGYHYYNLLLPPLAAAVGNVLLAVLLAAAVLLFDVVRREIEKKRETLSTKQTEVRVGFKARSLLSALALDFSVEID</sequence>
<feature type="transmembrane region" description="Helical" evidence="1">
    <location>
        <begin position="115"/>
        <end position="138"/>
    </location>
</feature>
<dbReference type="EMBL" id="LR862133">
    <property type="protein sequence ID" value="CAD1838596.1"/>
    <property type="molecule type" value="Genomic_DNA"/>
</dbReference>
<name>A0A6V7Q6W5_ANACO</name>
<keyword evidence="1" id="KW-0812">Transmembrane</keyword>
<keyword evidence="1" id="KW-0472">Membrane</keyword>
<evidence type="ECO:0000256" key="1">
    <source>
        <dbReference type="SAM" id="Phobius"/>
    </source>
</evidence>
<dbReference type="AlphaFoldDB" id="A0A6V7Q6W5"/>
<accession>A0A6V7Q6W5</accession>
<keyword evidence="1" id="KW-1133">Transmembrane helix</keyword>
<gene>
    <name evidence="2" type="ORF">CB5_LOCUS21807</name>
</gene>
<protein>
    <submittedName>
        <fullName evidence="2">Uncharacterized protein</fullName>
    </submittedName>
</protein>
<proteinExistence type="predicted"/>